<name>F9DWN0_9BACL</name>
<dbReference type="AlphaFoldDB" id="F9DWN0"/>
<reference evidence="1 2" key="1">
    <citation type="submission" date="2011-04" db="EMBL/GenBank/DDBJ databases">
        <authorList>
            <person name="Muzny D."/>
            <person name="Qin X."/>
            <person name="Deng J."/>
            <person name="Jiang H."/>
            <person name="Liu Y."/>
            <person name="Qu J."/>
            <person name="Song X.-Z."/>
            <person name="Zhang L."/>
            <person name="Thornton R."/>
            <person name="Coyle M."/>
            <person name="Francisco L."/>
            <person name="Jackson L."/>
            <person name="Javaid M."/>
            <person name="Korchina V."/>
            <person name="Kovar C."/>
            <person name="Mata R."/>
            <person name="Mathew T."/>
            <person name="Ngo R."/>
            <person name="Nguyen L."/>
            <person name="Nguyen N."/>
            <person name="Okwuonu G."/>
            <person name="Ongeri F."/>
            <person name="Pham C."/>
            <person name="Simmons D."/>
            <person name="Wilczek-Boney K."/>
            <person name="Hale W."/>
            <person name="Jakkamsetti A."/>
            <person name="Pham P."/>
            <person name="Ruth R."/>
            <person name="San Lucas F."/>
            <person name="Warren J."/>
            <person name="Zhang J."/>
            <person name="Zhao Z."/>
            <person name="Zhou C."/>
            <person name="Zhu D."/>
            <person name="Lee S."/>
            <person name="Bess C."/>
            <person name="Blankenburg K."/>
            <person name="Forbes L."/>
            <person name="Fu Q."/>
            <person name="Gubbala S."/>
            <person name="Hirani K."/>
            <person name="Jayaseelan J.C."/>
            <person name="Lara F."/>
            <person name="Munidasa M."/>
            <person name="Palculict T."/>
            <person name="Patil S."/>
            <person name="Pu L.-L."/>
            <person name="Saada N."/>
            <person name="Tang L."/>
            <person name="Weissenberger G."/>
            <person name="Zhu Y."/>
            <person name="Hemphill L."/>
            <person name="Shang Y."/>
            <person name="Youmans B."/>
            <person name="Ayvaz T."/>
            <person name="Ross M."/>
            <person name="Santibanez J."/>
            <person name="Aqrawi P."/>
            <person name="Gross S."/>
            <person name="Joshi V."/>
            <person name="Fowler G."/>
            <person name="Nazareth L."/>
            <person name="Reid J."/>
            <person name="Worley K."/>
            <person name="Petrosino J."/>
            <person name="Highlander S."/>
            <person name="Gibbs R."/>
        </authorList>
    </citation>
    <scope>NUCLEOTIDE SEQUENCE [LARGE SCALE GENOMIC DNA]</scope>
    <source>
        <strain evidence="1 2">2681</strain>
    </source>
</reference>
<protein>
    <submittedName>
        <fullName evidence="1">Uncharacterized protein</fullName>
    </submittedName>
</protein>
<comment type="caution">
    <text evidence="1">The sequence shown here is derived from an EMBL/GenBank/DDBJ whole genome shotgun (WGS) entry which is preliminary data.</text>
</comment>
<sequence length="154" mass="17540">MNEMNPLTIDALEICLKETEETLRSADSAFLKEPISYLKSHLPEFLYVESPDFDDYKVDSLVIEVDDIFGTYMVLFGLQGKKKEGDAIRSYIESILQQQLIGFSISFSDNEGLWEVNMPLDPIEGFEESMPIEQVLQLLHQALDGLRNQMKAGK</sequence>
<proteinExistence type="predicted"/>
<dbReference type="STRING" id="759851.SAMN04244570_2955"/>
<dbReference type="Proteomes" id="UP000005316">
    <property type="component" value="Unassembled WGS sequence"/>
</dbReference>
<dbReference type="EMBL" id="AFPZ01000100">
    <property type="protein sequence ID" value="EGQ21665.1"/>
    <property type="molecule type" value="Genomic_DNA"/>
</dbReference>
<gene>
    <name evidence="1" type="ORF">HMPREF9372_3211</name>
</gene>
<organism evidence="1 2">
    <name type="scientific">Sporosarcina newyorkensis 2681</name>
    <dbReference type="NCBI Taxonomy" id="1027292"/>
    <lineage>
        <taxon>Bacteria</taxon>
        <taxon>Bacillati</taxon>
        <taxon>Bacillota</taxon>
        <taxon>Bacilli</taxon>
        <taxon>Bacillales</taxon>
        <taxon>Caryophanaceae</taxon>
        <taxon>Sporosarcina</taxon>
    </lineage>
</organism>
<accession>F9DWN0</accession>
<dbReference type="eggNOG" id="ENOG502Z920">
    <property type="taxonomic scope" value="Bacteria"/>
</dbReference>
<evidence type="ECO:0000313" key="2">
    <source>
        <dbReference type="Proteomes" id="UP000005316"/>
    </source>
</evidence>
<dbReference type="HOGENOM" id="CLU_121309_0_0_9"/>
<evidence type="ECO:0000313" key="1">
    <source>
        <dbReference type="EMBL" id="EGQ21665.1"/>
    </source>
</evidence>